<evidence type="ECO:0000313" key="1">
    <source>
        <dbReference type="EMBL" id="KEQ57319.1"/>
    </source>
</evidence>
<proteinExistence type="predicted"/>
<dbReference type="Proteomes" id="UP000028059">
    <property type="component" value="Unassembled WGS sequence"/>
</dbReference>
<accession>A0A081RQ46</accession>
<protein>
    <submittedName>
        <fullName evidence="1">Uncharacterized protein</fullName>
    </submittedName>
</protein>
<dbReference type="AlphaFoldDB" id="A0A081RQ46"/>
<organism evidence="1 2">
    <name type="scientific">Marine Group I thaumarchaeote SCGC AAA799-N04</name>
    <dbReference type="NCBI Taxonomy" id="1502293"/>
    <lineage>
        <taxon>Archaea</taxon>
        <taxon>Nitrososphaerota</taxon>
        <taxon>Marine Group I</taxon>
    </lineage>
</organism>
<keyword evidence="2" id="KW-1185">Reference proteome</keyword>
<evidence type="ECO:0000313" key="2">
    <source>
        <dbReference type="Proteomes" id="UP000028059"/>
    </source>
</evidence>
<gene>
    <name evidence="1" type="ORF">AAA799N04_00269</name>
</gene>
<dbReference type="PATRIC" id="fig|1502293.3.peg.259"/>
<sequence length="365" mass="42226">MLRIAVILIISVIALGSFSTQSIFAHQPDFPVQTPEDILKFCEFFYEEYELFGLDGLVDLHPQYPNLRACAILYNHIAWSSTHQARDIVLIAEIEKYLGDSSFLKERHIKKFTTMPAWVIQDTERWTDGQYKDSLYAYGIRALIENNIISPKIVDNVSQRLCIDGLCAKETDYVTYSHTSKYGNTITEKFEVEKIDDDGIMINSKIVSEEGIKNHRFLLDEDSRIPVDDKCCKTEKFLYKTPIKIGDVIDEKYQVYGTVTYPIGNLLREGMVAENQDKTKVIVIDKQTGLLLNEKFEKTEITTNWEKTSVLQTNVFEESEGIQYHDLKIPAWWKTSAMWFTEGLTSEDEYVQALEYMIEKRILIV</sequence>
<dbReference type="EMBL" id="JOKN01000002">
    <property type="protein sequence ID" value="KEQ57319.1"/>
    <property type="molecule type" value="Genomic_DNA"/>
</dbReference>
<comment type="caution">
    <text evidence="1">The sequence shown here is derived from an EMBL/GenBank/DDBJ whole genome shotgun (WGS) entry which is preliminary data.</text>
</comment>
<name>A0A081RQ46_9ARCH</name>
<reference evidence="1 2" key="1">
    <citation type="submission" date="2014-06" db="EMBL/GenBank/DDBJ databases">
        <authorList>
            <person name="Ngugi D.K."/>
            <person name="Blom J."/>
            <person name="Alam I."/>
            <person name="Rashid M."/>
            <person name="Ba Alawi W."/>
            <person name="Zhang G."/>
            <person name="Hikmawan T."/>
            <person name="Guan Y."/>
            <person name="Antunes A."/>
            <person name="Siam R."/>
            <person name="ElDorry H."/>
            <person name="Bajic V."/>
            <person name="Stingl U."/>
        </authorList>
    </citation>
    <scope>NUCLEOTIDE SEQUENCE [LARGE SCALE GENOMIC DNA]</scope>
    <source>
        <strain evidence="1">SCGC AAA799-N04</strain>
    </source>
</reference>